<sequence>MLGQESSQLTVILRSQALFVPASARFSALARP</sequence>
<dbReference type="EMBL" id="JAUSTF010000001">
    <property type="protein sequence ID" value="MDQ0178821.1"/>
    <property type="molecule type" value="Genomic_DNA"/>
</dbReference>
<dbReference type="Proteomes" id="UP001230951">
    <property type="component" value="Unassembled WGS sequence"/>
</dbReference>
<evidence type="ECO:0000313" key="2">
    <source>
        <dbReference type="EMBL" id="MDQ0178821.1"/>
    </source>
</evidence>
<dbReference type="AlphaFoldDB" id="A0AAW8DJ28"/>
<gene>
    <name evidence="1" type="ORF">J2S90_002410</name>
    <name evidence="2" type="ORF">J2S93_000228</name>
</gene>
<accession>A0AAW8DJ28</accession>
<evidence type="ECO:0000313" key="3">
    <source>
        <dbReference type="Proteomes" id="UP001230951"/>
    </source>
</evidence>
<protein>
    <submittedName>
        <fullName evidence="1">Uncharacterized protein</fullName>
    </submittedName>
</protein>
<keyword evidence="3" id="KW-1185">Reference proteome</keyword>
<evidence type="ECO:0000313" key="1">
    <source>
        <dbReference type="EMBL" id="MDP9905439.1"/>
    </source>
</evidence>
<comment type="caution">
    <text evidence="1">The sequence shown here is derived from an EMBL/GenBank/DDBJ whole genome shotgun (WGS) entry which is preliminary data.</text>
</comment>
<proteinExistence type="predicted"/>
<dbReference type="EMBL" id="JAUSRG010000006">
    <property type="protein sequence ID" value="MDP9905439.1"/>
    <property type="molecule type" value="Genomic_DNA"/>
</dbReference>
<name>A0AAW8DJ28_9MICC</name>
<dbReference type="Proteomes" id="UP001242995">
    <property type="component" value="Unassembled WGS sequence"/>
</dbReference>
<organism evidence="1 4">
    <name type="scientific">Arthrobacter bambusae</name>
    <dbReference type="NCBI Taxonomy" id="1338426"/>
    <lineage>
        <taxon>Bacteria</taxon>
        <taxon>Bacillati</taxon>
        <taxon>Actinomycetota</taxon>
        <taxon>Actinomycetes</taxon>
        <taxon>Micrococcales</taxon>
        <taxon>Micrococcaceae</taxon>
        <taxon>Arthrobacter</taxon>
    </lineage>
</organism>
<reference evidence="1 3" key="1">
    <citation type="submission" date="2023-07" db="EMBL/GenBank/DDBJ databases">
        <title>Sorghum-associated microbial communities from plants grown in Nebraska, USA.</title>
        <authorList>
            <person name="Schachtman D."/>
        </authorList>
    </citation>
    <scope>NUCLEOTIDE SEQUENCE</scope>
    <source>
        <strain evidence="1">DS1006</strain>
        <strain evidence="2 3">DS1016</strain>
    </source>
</reference>
<evidence type="ECO:0000313" key="4">
    <source>
        <dbReference type="Proteomes" id="UP001242995"/>
    </source>
</evidence>